<reference evidence="12 13" key="1">
    <citation type="submission" date="2018-01" db="EMBL/GenBank/DDBJ databases">
        <title>A novel member of the phylum Bacteroidetes isolated from glacier ice.</title>
        <authorList>
            <person name="Liu Q."/>
            <person name="Xin Y.-H."/>
        </authorList>
    </citation>
    <scope>NUCLEOTIDE SEQUENCE [LARGE SCALE GENOMIC DNA]</scope>
    <source>
        <strain evidence="12 13">RB1R16</strain>
    </source>
</reference>
<feature type="transmembrane region" description="Helical" evidence="10">
    <location>
        <begin position="382"/>
        <end position="405"/>
    </location>
</feature>
<dbReference type="RefSeq" id="WP_105040930.1">
    <property type="nucleotide sequence ID" value="NZ_PPSL01000006.1"/>
</dbReference>
<keyword evidence="2 10" id="KW-0813">Transport</keyword>
<dbReference type="OrthoDB" id="9809206at2"/>
<dbReference type="GO" id="GO:0098719">
    <property type="term" value="P:sodium ion import across plasma membrane"/>
    <property type="evidence" value="ECO:0007669"/>
    <property type="project" value="TreeGrafter"/>
</dbReference>
<evidence type="ECO:0000259" key="11">
    <source>
        <dbReference type="Pfam" id="PF00999"/>
    </source>
</evidence>
<keyword evidence="8 10" id="KW-0472">Membrane</keyword>
<feature type="transmembrane region" description="Helical" evidence="10">
    <location>
        <begin position="272"/>
        <end position="290"/>
    </location>
</feature>
<comment type="similarity">
    <text evidence="10">Belongs to the monovalent cation:proton antiporter 1 (CPA1) transporter (TC 2.A.36) family.</text>
</comment>
<keyword evidence="5 10" id="KW-1133">Transmembrane helix</keyword>
<sequence>MPTIEIIIFLLVVLVVFSAIVERLKIPQSIMLVVAGLVIGFTPQLPDVDLKPDTVFLIFLPPLLFTASWKLSWHDVKAEKGAVISLSTGLVFFTTIAIAAVAHYFIPGFSWQLGFILGAVISPPDAMAATSITKGLNLNKRVVTILEGESLLNDASALVAYRYAILSMVTGGFIFWKASLQFIWIASGGLAIGVLIGWLLLWALRRIKDNVTLEVALTLLTPYSAYLLAEHFHMSGVLSVVAAGLFVSFRSPEAFSFQTRIQTSSFWNTIEFLLNGFVFILIGMQLPGIISNIEKKSLLDALGYGLLITAVAIVVRILWVFPGAYIPVWLSKKGLRDTRKIDWRYVTVISWTGMRGVVSLAAALAIPLALNNGDDFPQRNMILFITFCVIFFTLVVQGLSLPFLIKLLNISNDDSRQVDEEKKVRRMLALQVVAFIDGQLNTKDNDDRVIRRLRNKYTARVKLAGGVHAAVEGAQENQTSVTDLYVQYANVQKALLDFERALLVDMHKEDAASSTILKKLQDELDIEESRLTVQLNRVV</sequence>
<keyword evidence="6 10" id="KW-0915">Sodium</keyword>
<proteinExistence type="inferred from homology"/>
<name>A0A2S7SRE0_9BACT</name>
<evidence type="ECO:0000256" key="3">
    <source>
        <dbReference type="ARBA" id="ARBA00022475"/>
    </source>
</evidence>
<evidence type="ECO:0000256" key="5">
    <source>
        <dbReference type="ARBA" id="ARBA00022989"/>
    </source>
</evidence>
<feature type="transmembrane region" description="Helical" evidence="10">
    <location>
        <begin position="52"/>
        <end position="71"/>
    </location>
</feature>
<evidence type="ECO:0000256" key="2">
    <source>
        <dbReference type="ARBA" id="ARBA00022448"/>
    </source>
</evidence>
<feature type="transmembrane region" description="Helical" evidence="10">
    <location>
        <begin position="302"/>
        <end position="325"/>
    </location>
</feature>
<feature type="transmembrane region" description="Helical" evidence="10">
    <location>
        <begin position="151"/>
        <end position="176"/>
    </location>
</feature>
<keyword evidence="10" id="KW-0050">Antiport</keyword>
<dbReference type="GO" id="GO:0005886">
    <property type="term" value="C:plasma membrane"/>
    <property type="evidence" value="ECO:0007669"/>
    <property type="project" value="UniProtKB-SubCell"/>
</dbReference>
<dbReference type="InterPro" id="IPR018422">
    <property type="entry name" value="Cation/H_exchanger_CPA1"/>
</dbReference>
<dbReference type="NCBIfam" id="TIGR00831">
    <property type="entry name" value="a_cpa1"/>
    <property type="match status" value="1"/>
</dbReference>
<dbReference type="InterPro" id="IPR004705">
    <property type="entry name" value="Cation/H_exchanger_CPA1_bac"/>
</dbReference>
<keyword evidence="9 10" id="KW-0739">Sodium transport</keyword>
<dbReference type="PANTHER" id="PTHR10110:SF86">
    <property type="entry name" value="SODIUM_HYDROGEN EXCHANGER 7"/>
    <property type="match status" value="1"/>
</dbReference>
<keyword evidence="4 10" id="KW-0812">Transmembrane</keyword>
<evidence type="ECO:0000256" key="9">
    <source>
        <dbReference type="ARBA" id="ARBA00023201"/>
    </source>
</evidence>
<dbReference type="EMBL" id="PPSL01000006">
    <property type="protein sequence ID" value="PQJ09480.1"/>
    <property type="molecule type" value="Genomic_DNA"/>
</dbReference>
<feature type="domain" description="Cation/H+ exchanger transmembrane" evidence="11">
    <location>
        <begin position="13"/>
        <end position="406"/>
    </location>
</feature>
<dbReference type="GO" id="GO:0051453">
    <property type="term" value="P:regulation of intracellular pH"/>
    <property type="evidence" value="ECO:0007669"/>
    <property type="project" value="TreeGrafter"/>
</dbReference>
<dbReference type="GO" id="GO:0015386">
    <property type="term" value="F:potassium:proton antiporter activity"/>
    <property type="evidence" value="ECO:0007669"/>
    <property type="project" value="TreeGrafter"/>
</dbReference>
<dbReference type="Pfam" id="PF00999">
    <property type="entry name" value="Na_H_Exchanger"/>
    <property type="match status" value="1"/>
</dbReference>
<comment type="caution">
    <text evidence="12">The sequence shown here is derived from an EMBL/GenBank/DDBJ whole genome shotgun (WGS) entry which is preliminary data.</text>
</comment>
<dbReference type="InterPro" id="IPR038770">
    <property type="entry name" value="Na+/solute_symporter_sf"/>
</dbReference>
<comment type="subcellular location">
    <subcellularLocation>
        <location evidence="1 10">Cell membrane</location>
        <topology evidence="1 10">Multi-pass membrane protein</topology>
    </subcellularLocation>
</comment>
<evidence type="ECO:0000313" key="13">
    <source>
        <dbReference type="Proteomes" id="UP000239872"/>
    </source>
</evidence>
<keyword evidence="13" id="KW-1185">Reference proteome</keyword>
<feature type="transmembrane region" description="Helical" evidence="10">
    <location>
        <begin position="345"/>
        <end position="370"/>
    </location>
</feature>
<dbReference type="InterPro" id="IPR006153">
    <property type="entry name" value="Cation/H_exchanger_TM"/>
</dbReference>
<dbReference type="AlphaFoldDB" id="A0A2S7SRE0"/>
<evidence type="ECO:0000256" key="1">
    <source>
        <dbReference type="ARBA" id="ARBA00004651"/>
    </source>
</evidence>
<feature type="transmembrane region" description="Helical" evidence="10">
    <location>
        <begin position="6"/>
        <end position="22"/>
    </location>
</feature>
<dbReference type="GO" id="GO:0015385">
    <property type="term" value="F:sodium:proton antiporter activity"/>
    <property type="evidence" value="ECO:0007669"/>
    <property type="project" value="InterPro"/>
</dbReference>
<dbReference type="Gene3D" id="1.20.1530.20">
    <property type="match status" value="1"/>
</dbReference>
<dbReference type="Proteomes" id="UP000239872">
    <property type="component" value="Unassembled WGS sequence"/>
</dbReference>
<feature type="transmembrane region" description="Helical" evidence="10">
    <location>
        <begin position="29"/>
        <end position="46"/>
    </location>
</feature>
<evidence type="ECO:0000313" key="12">
    <source>
        <dbReference type="EMBL" id="PQJ09480.1"/>
    </source>
</evidence>
<gene>
    <name evidence="12" type="ORF">CJD36_019765</name>
</gene>
<protein>
    <submittedName>
        <fullName evidence="12">Na+/H+ antiporter</fullName>
    </submittedName>
</protein>
<feature type="transmembrane region" description="Helical" evidence="10">
    <location>
        <begin position="234"/>
        <end position="251"/>
    </location>
</feature>
<keyword evidence="3 10" id="KW-1003">Cell membrane</keyword>
<evidence type="ECO:0000256" key="8">
    <source>
        <dbReference type="ARBA" id="ARBA00023136"/>
    </source>
</evidence>
<keyword evidence="7 10" id="KW-0406">Ion transport</keyword>
<comment type="function">
    <text evidence="10">Na(+)/H(+) antiporter that extrudes sodium in exchange for external protons.</text>
</comment>
<evidence type="ECO:0000256" key="7">
    <source>
        <dbReference type="ARBA" id="ARBA00023065"/>
    </source>
</evidence>
<evidence type="ECO:0000256" key="4">
    <source>
        <dbReference type="ARBA" id="ARBA00022692"/>
    </source>
</evidence>
<organism evidence="12 13">
    <name type="scientific">Flavipsychrobacter stenotrophus</name>
    <dbReference type="NCBI Taxonomy" id="2077091"/>
    <lineage>
        <taxon>Bacteria</taxon>
        <taxon>Pseudomonadati</taxon>
        <taxon>Bacteroidota</taxon>
        <taxon>Chitinophagia</taxon>
        <taxon>Chitinophagales</taxon>
        <taxon>Chitinophagaceae</taxon>
        <taxon>Flavipsychrobacter</taxon>
    </lineage>
</organism>
<feature type="transmembrane region" description="Helical" evidence="10">
    <location>
        <begin position="182"/>
        <end position="204"/>
    </location>
</feature>
<dbReference type="PANTHER" id="PTHR10110">
    <property type="entry name" value="SODIUM/HYDROGEN EXCHANGER"/>
    <property type="match status" value="1"/>
</dbReference>
<feature type="transmembrane region" description="Helical" evidence="10">
    <location>
        <begin position="83"/>
        <end position="105"/>
    </location>
</feature>
<evidence type="ECO:0000256" key="6">
    <source>
        <dbReference type="ARBA" id="ARBA00023053"/>
    </source>
</evidence>
<accession>A0A2S7SRE0</accession>
<evidence type="ECO:0000256" key="10">
    <source>
        <dbReference type="RuleBase" id="RU366002"/>
    </source>
</evidence>